<dbReference type="GO" id="GO:0005737">
    <property type="term" value="C:cytoplasm"/>
    <property type="evidence" value="ECO:0007669"/>
    <property type="project" value="TreeGrafter"/>
</dbReference>
<keyword evidence="1" id="KW-0833">Ubl conjugation pathway</keyword>
<dbReference type="SUPFAM" id="SSF81383">
    <property type="entry name" value="F-box domain"/>
    <property type="match status" value="1"/>
</dbReference>
<evidence type="ECO:0000313" key="4">
    <source>
        <dbReference type="EMBL" id="KAK2068264.1"/>
    </source>
</evidence>
<dbReference type="PROSITE" id="PS50181">
    <property type="entry name" value="FBOX"/>
    <property type="match status" value="1"/>
</dbReference>
<reference evidence="4" key="1">
    <citation type="journal article" date="2023" name="Mol. Plant Microbe Interact.">
        <title>Elucidating the Obligate Nature and Biological Capacity of an Invasive Fungal Corn Pathogen.</title>
        <authorList>
            <person name="MacCready J.S."/>
            <person name="Roggenkamp E.M."/>
            <person name="Gdanetz K."/>
            <person name="Chilvers M.I."/>
        </authorList>
    </citation>
    <scope>NUCLEOTIDE SEQUENCE</scope>
    <source>
        <strain evidence="4">PM02</strain>
    </source>
</reference>
<evidence type="ECO:0000256" key="1">
    <source>
        <dbReference type="ARBA" id="ARBA00022786"/>
    </source>
</evidence>
<feature type="region of interest" description="Disordered" evidence="2">
    <location>
        <begin position="148"/>
        <end position="168"/>
    </location>
</feature>
<dbReference type="InterPro" id="IPR001810">
    <property type="entry name" value="F-box_dom"/>
</dbReference>
<feature type="compositionally biased region" description="Basic and acidic residues" evidence="2">
    <location>
        <begin position="84"/>
        <end position="105"/>
    </location>
</feature>
<feature type="compositionally biased region" description="Low complexity" evidence="2">
    <location>
        <begin position="28"/>
        <end position="46"/>
    </location>
</feature>
<feature type="compositionally biased region" description="Basic and acidic residues" evidence="2">
    <location>
        <begin position="13"/>
        <end position="24"/>
    </location>
</feature>
<organism evidence="4 5">
    <name type="scientific">Phyllachora maydis</name>
    <dbReference type="NCBI Taxonomy" id="1825666"/>
    <lineage>
        <taxon>Eukaryota</taxon>
        <taxon>Fungi</taxon>
        <taxon>Dikarya</taxon>
        <taxon>Ascomycota</taxon>
        <taxon>Pezizomycotina</taxon>
        <taxon>Sordariomycetes</taxon>
        <taxon>Sordariomycetidae</taxon>
        <taxon>Phyllachorales</taxon>
        <taxon>Phyllachoraceae</taxon>
        <taxon>Phyllachora</taxon>
    </lineage>
</organism>
<dbReference type="GO" id="GO:0031146">
    <property type="term" value="P:SCF-dependent proteasomal ubiquitin-dependent protein catabolic process"/>
    <property type="evidence" value="ECO:0007669"/>
    <property type="project" value="TreeGrafter"/>
</dbReference>
<dbReference type="GO" id="GO:0019005">
    <property type="term" value="C:SCF ubiquitin ligase complex"/>
    <property type="evidence" value="ECO:0007669"/>
    <property type="project" value="TreeGrafter"/>
</dbReference>
<feature type="compositionally biased region" description="Polar residues" evidence="2">
    <location>
        <begin position="1"/>
        <end position="11"/>
    </location>
</feature>
<dbReference type="EMBL" id="JAQQPM010000002">
    <property type="protein sequence ID" value="KAK2068264.1"/>
    <property type="molecule type" value="Genomic_DNA"/>
</dbReference>
<evidence type="ECO:0000256" key="2">
    <source>
        <dbReference type="SAM" id="MobiDB-lite"/>
    </source>
</evidence>
<feature type="domain" description="F-box" evidence="3">
    <location>
        <begin position="201"/>
        <end position="251"/>
    </location>
</feature>
<keyword evidence="5" id="KW-1185">Reference proteome</keyword>
<gene>
    <name evidence="4" type="ORF">P8C59_002913</name>
</gene>
<dbReference type="Pfam" id="PF12937">
    <property type="entry name" value="F-box-like"/>
    <property type="match status" value="1"/>
</dbReference>
<sequence length="520" mass="56917">MDHLEANNSAELESFREQWRREVQQRCSQSSPSSAQPSASSSAPARAPRKPPRTQKAAACDDHDDHDDHGQQPRVFAHPPGDAHTTKEQKTPQTSADDRKQPVSALEHYEQAVEKEAAGSLGDSLRLYRKAFRMDDAVDQQYRNKHFPRSLAPRPAGAAHAAPVSTGSDGVNDGLKGVIASFAGLHMEPAPPPVEGAPAPPCPLAALPEEILVHILRDVAVLDVAAFVRLAQVCRKLAYLVATEHRIWRRVCLGPEFGFGGMHYHFATRLTWEPLAGEHLARHARQSEAATRALLGRAYGASWQCMFRQRPRVRFNGCYIATVNYIRQGLAGAHQVTWDSPVHIVTYYRYLRFFRDGTCVSLLTTAEPADVVHQLTREAVTMHAGGGKAGAHLPSYVVAQALRGRWRLADPAGLVLGDGKGDGDCVAPEATAGSAVAGASAGAGAGEVEGDLFVETEGVGKYMYRMDLSLRNAGKGTRNNKLVWRAFYSYNRLTDDWAEFGLRNDKPFFFSRVKSYGMGE</sequence>
<dbReference type="PANTHER" id="PTHR12874">
    <property type="entry name" value="F-BOX ONLY PROTEIN 48-RELATED"/>
    <property type="match status" value="1"/>
</dbReference>
<protein>
    <recommendedName>
        <fullName evidence="3">F-box domain-containing protein</fullName>
    </recommendedName>
</protein>
<dbReference type="AlphaFoldDB" id="A0AAD9M8K5"/>
<feature type="compositionally biased region" description="Low complexity" evidence="2">
    <location>
        <begin position="152"/>
        <end position="163"/>
    </location>
</feature>
<feature type="compositionally biased region" description="Basic and acidic residues" evidence="2">
    <location>
        <begin position="59"/>
        <end position="71"/>
    </location>
</feature>
<feature type="region of interest" description="Disordered" evidence="2">
    <location>
        <begin position="1"/>
        <end position="105"/>
    </location>
</feature>
<dbReference type="Gene3D" id="1.20.1280.50">
    <property type="match status" value="1"/>
</dbReference>
<dbReference type="PANTHER" id="PTHR12874:SF9">
    <property type="entry name" value="F-BOX ONLY PROTEIN 48"/>
    <property type="match status" value="1"/>
</dbReference>
<dbReference type="Pfam" id="PF19270">
    <property type="entry name" value="FBO_C"/>
    <property type="match status" value="1"/>
</dbReference>
<comment type="caution">
    <text evidence="4">The sequence shown here is derived from an EMBL/GenBank/DDBJ whole genome shotgun (WGS) entry which is preliminary data.</text>
</comment>
<accession>A0AAD9M8K5</accession>
<evidence type="ECO:0000259" key="3">
    <source>
        <dbReference type="PROSITE" id="PS50181"/>
    </source>
</evidence>
<dbReference type="InterPro" id="IPR036047">
    <property type="entry name" value="F-box-like_dom_sf"/>
</dbReference>
<name>A0AAD9M8K5_9PEZI</name>
<dbReference type="InterPro" id="IPR045464">
    <property type="entry name" value="Hrt3/FBXO9_C"/>
</dbReference>
<dbReference type="Proteomes" id="UP001217918">
    <property type="component" value="Unassembled WGS sequence"/>
</dbReference>
<proteinExistence type="predicted"/>
<evidence type="ECO:0000313" key="5">
    <source>
        <dbReference type="Proteomes" id="UP001217918"/>
    </source>
</evidence>